<evidence type="ECO:0000256" key="4">
    <source>
        <dbReference type="ARBA" id="ARBA00022989"/>
    </source>
</evidence>
<evidence type="ECO:0000256" key="5">
    <source>
        <dbReference type="ARBA" id="ARBA00023136"/>
    </source>
</evidence>
<keyword evidence="3 6" id="KW-0812">Transmembrane</keyword>
<proteinExistence type="predicted"/>
<protein>
    <submittedName>
        <fullName evidence="8">RDD family protein</fullName>
    </submittedName>
</protein>
<dbReference type="AlphaFoldDB" id="A0A2T4U986"/>
<keyword evidence="5 6" id="KW-0472">Membrane</keyword>
<gene>
    <name evidence="8" type="ORF">C6Y45_03005</name>
</gene>
<sequence>MTNPGGFWRRFFSLFLDGLLISAIVSAAIFIFGLDTSERTVQAGEGIASLLYFVLVPVFWYGYTVGKKLLGVRIVKTDNTNVTLLTMILRYIVGGLIYAFSFGLAFIASVLMVIFRKDKRSVHDFVAGTYVTRNTPDTNGKAYQ</sequence>
<dbReference type="GO" id="GO:0005886">
    <property type="term" value="C:plasma membrane"/>
    <property type="evidence" value="ECO:0007669"/>
    <property type="project" value="UniProtKB-SubCell"/>
</dbReference>
<keyword evidence="4 6" id="KW-1133">Transmembrane helix</keyword>
<evidence type="ECO:0000256" key="6">
    <source>
        <dbReference type="SAM" id="Phobius"/>
    </source>
</evidence>
<dbReference type="PANTHER" id="PTHR36115">
    <property type="entry name" value="PROLINE-RICH ANTIGEN HOMOLOG-RELATED"/>
    <property type="match status" value="1"/>
</dbReference>
<feature type="domain" description="RDD" evidence="7">
    <location>
        <begin position="5"/>
        <end position="128"/>
    </location>
</feature>
<comment type="subcellular location">
    <subcellularLocation>
        <location evidence="1">Cell membrane</location>
        <topology evidence="1">Multi-pass membrane protein</topology>
    </subcellularLocation>
</comment>
<dbReference type="Pfam" id="PF06271">
    <property type="entry name" value="RDD"/>
    <property type="match status" value="1"/>
</dbReference>
<feature type="transmembrane region" description="Helical" evidence="6">
    <location>
        <begin position="12"/>
        <end position="34"/>
    </location>
</feature>
<feature type="transmembrane region" description="Helical" evidence="6">
    <location>
        <begin position="46"/>
        <end position="63"/>
    </location>
</feature>
<evidence type="ECO:0000313" key="9">
    <source>
        <dbReference type="Proteomes" id="UP000240509"/>
    </source>
</evidence>
<evidence type="ECO:0000256" key="2">
    <source>
        <dbReference type="ARBA" id="ARBA00022475"/>
    </source>
</evidence>
<name>A0A2T4U986_9BACI</name>
<dbReference type="InterPro" id="IPR051791">
    <property type="entry name" value="Pra-immunoreactive"/>
</dbReference>
<dbReference type="EMBL" id="PZJJ01000003">
    <property type="protein sequence ID" value="PTL39958.1"/>
    <property type="molecule type" value="Genomic_DNA"/>
</dbReference>
<keyword evidence="2" id="KW-1003">Cell membrane</keyword>
<dbReference type="RefSeq" id="WP_107583545.1">
    <property type="nucleotide sequence ID" value="NZ_PZJJ01000003.1"/>
</dbReference>
<dbReference type="PANTHER" id="PTHR36115:SF9">
    <property type="entry name" value="LMO1584 PROTEIN"/>
    <property type="match status" value="1"/>
</dbReference>
<dbReference type="Proteomes" id="UP000240509">
    <property type="component" value="Unassembled WGS sequence"/>
</dbReference>
<accession>A0A2T4U986</accession>
<evidence type="ECO:0000256" key="1">
    <source>
        <dbReference type="ARBA" id="ARBA00004651"/>
    </source>
</evidence>
<feature type="transmembrane region" description="Helical" evidence="6">
    <location>
        <begin position="88"/>
        <end position="115"/>
    </location>
</feature>
<reference evidence="8 9" key="1">
    <citation type="submission" date="2018-03" db="EMBL/GenBank/DDBJ databases">
        <title>Alkalicoccus saliphilus sp. nov., isolated from a mineral pool.</title>
        <authorList>
            <person name="Zhao B."/>
        </authorList>
    </citation>
    <scope>NUCLEOTIDE SEQUENCE [LARGE SCALE GENOMIC DNA]</scope>
    <source>
        <strain evidence="8 9">6AG</strain>
    </source>
</reference>
<dbReference type="OrthoDB" id="1787043at2"/>
<dbReference type="InterPro" id="IPR010432">
    <property type="entry name" value="RDD"/>
</dbReference>
<keyword evidence="9" id="KW-1185">Reference proteome</keyword>
<evidence type="ECO:0000313" key="8">
    <source>
        <dbReference type="EMBL" id="PTL39958.1"/>
    </source>
</evidence>
<evidence type="ECO:0000256" key="3">
    <source>
        <dbReference type="ARBA" id="ARBA00022692"/>
    </source>
</evidence>
<evidence type="ECO:0000259" key="7">
    <source>
        <dbReference type="Pfam" id="PF06271"/>
    </source>
</evidence>
<comment type="caution">
    <text evidence="8">The sequence shown here is derived from an EMBL/GenBank/DDBJ whole genome shotgun (WGS) entry which is preliminary data.</text>
</comment>
<organism evidence="8 9">
    <name type="scientific">Alkalicoccus saliphilus</name>
    <dbReference type="NCBI Taxonomy" id="200989"/>
    <lineage>
        <taxon>Bacteria</taxon>
        <taxon>Bacillati</taxon>
        <taxon>Bacillota</taxon>
        <taxon>Bacilli</taxon>
        <taxon>Bacillales</taxon>
        <taxon>Bacillaceae</taxon>
        <taxon>Alkalicoccus</taxon>
    </lineage>
</organism>